<accession>A0A641AB37</accession>
<dbReference type="RefSeq" id="WP_031893452.1">
    <property type="nucleotide sequence ID" value="NZ_RAQZ01000002.1"/>
</dbReference>
<protein>
    <submittedName>
        <fullName evidence="2">Tandem-type lipoprotein</fullName>
    </submittedName>
</protein>
<evidence type="ECO:0000256" key="1">
    <source>
        <dbReference type="ARBA" id="ARBA00009715"/>
    </source>
</evidence>
<proteinExistence type="inferred from homology"/>
<dbReference type="Pfam" id="PF04507">
    <property type="entry name" value="DUF576"/>
    <property type="match status" value="1"/>
</dbReference>
<dbReference type="EMBL" id="RAQZ01000002">
    <property type="protein sequence ID" value="KAA1273992.1"/>
    <property type="molecule type" value="Genomic_DNA"/>
</dbReference>
<dbReference type="Gene3D" id="2.50.20.40">
    <property type="match status" value="1"/>
</dbReference>
<keyword evidence="2" id="KW-0449">Lipoprotein</keyword>
<name>A0A641AB37_STAAU</name>
<dbReference type="AlphaFoldDB" id="A0A641AB37"/>
<dbReference type="NCBIfam" id="TIGR01742">
    <property type="entry name" value="SA_tandem_lipo"/>
    <property type="match status" value="1"/>
</dbReference>
<comment type="similarity">
    <text evidence="1">Belongs to the staphylococcal tandem lipoprotein family.</text>
</comment>
<sequence length="263" mass="30626">MEYLKRLALFISVIILTIFIMGCDSQSDTAENPKEGSKEAQIKKSFSKTLDMYPIKNLEDLYDKEGYRDGEFKKGDKGTWTISTDFAKSNKPGEMDSEGMVLHLNRNMRTATGHYTIRTTYDELGKMTREKNYRVELKNNKIVVLDKVEDVNLKHKIENFKFFSHYADFKDLKNYKNGRISINENVPYYEAEYKRNNSDGNVKKLREKYPITTKQSPILKLHIDGDIKGSSVGYKQIEYMFSKEKEDETFMSDFLNFGPSHSN</sequence>
<dbReference type="InterPro" id="IPR007595">
    <property type="entry name" value="Csa"/>
</dbReference>
<dbReference type="InterPro" id="IPR038641">
    <property type="entry name" value="Csa_sf"/>
</dbReference>
<organism evidence="2">
    <name type="scientific">Staphylococcus aureus</name>
    <dbReference type="NCBI Taxonomy" id="1280"/>
    <lineage>
        <taxon>Bacteria</taxon>
        <taxon>Bacillati</taxon>
        <taxon>Bacillota</taxon>
        <taxon>Bacilli</taxon>
        <taxon>Bacillales</taxon>
        <taxon>Staphylococcaceae</taxon>
        <taxon>Staphylococcus</taxon>
    </lineage>
</organism>
<evidence type="ECO:0000313" key="2">
    <source>
        <dbReference type="EMBL" id="KAA1273992.1"/>
    </source>
</evidence>
<comment type="caution">
    <text evidence="2">The sequence shown here is derived from an EMBL/GenBank/DDBJ whole genome shotgun (WGS) entry which is preliminary data.</text>
</comment>
<reference evidence="2" key="1">
    <citation type="submission" date="2018-09" db="EMBL/GenBank/DDBJ databases">
        <title>The microbial basis of impaired wound healing: differential roles for pathogens, 'bystanders', and strain-level diversification in clinical outcomes.</title>
        <authorList>
            <person name="Kalan L.R."/>
            <person name="Meisel J.S."/>
            <person name="Loesche M.A."/>
            <person name="Horwinski J."/>
            <person name="Soaita I."/>
            <person name="Chen X."/>
            <person name="Gardner S.E."/>
            <person name="Grice E.A."/>
        </authorList>
    </citation>
    <scope>NUCLEOTIDE SEQUENCE</scope>
    <source>
        <strain evidence="2">LK35</strain>
    </source>
</reference>
<dbReference type="PROSITE" id="PS51257">
    <property type="entry name" value="PROKAR_LIPOPROTEIN"/>
    <property type="match status" value="1"/>
</dbReference>
<gene>
    <name evidence="2" type="ORF">D7S40_07535</name>
</gene>